<dbReference type="Proteomes" id="UP000321638">
    <property type="component" value="Unassembled WGS sequence"/>
</dbReference>
<feature type="transmembrane region" description="Helical" evidence="1">
    <location>
        <begin position="94"/>
        <end position="114"/>
    </location>
</feature>
<reference evidence="3 4" key="1">
    <citation type="submission" date="2019-06" db="EMBL/GenBank/DDBJ databases">
        <title>New taxonomy in bacterial strain CC-CFT640, isolated from vineyard.</title>
        <authorList>
            <person name="Lin S.-Y."/>
            <person name="Tsai C.-F."/>
            <person name="Young C.-C."/>
        </authorList>
    </citation>
    <scope>NUCLEOTIDE SEQUENCE [LARGE SCALE GENOMIC DNA]</scope>
    <source>
        <strain evidence="3 4">CC-CFT640</strain>
    </source>
</reference>
<evidence type="ECO:0000256" key="1">
    <source>
        <dbReference type="SAM" id="Phobius"/>
    </source>
</evidence>
<comment type="caution">
    <text evidence="3">The sequence shown here is derived from an EMBL/GenBank/DDBJ whole genome shotgun (WGS) entry which is preliminary data.</text>
</comment>
<dbReference type="AlphaFoldDB" id="A0A5C8P999"/>
<dbReference type="EMBL" id="VDUZ01000065">
    <property type="protein sequence ID" value="TXL70099.1"/>
    <property type="molecule type" value="Genomic_DNA"/>
</dbReference>
<keyword evidence="1" id="KW-1133">Transmembrane helix</keyword>
<name>A0A5C8P999_9HYPH</name>
<feature type="domain" description="DUF6950" evidence="2">
    <location>
        <begin position="2"/>
        <end position="135"/>
    </location>
</feature>
<keyword evidence="1" id="KW-0812">Transmembrane</keyword>
<evidence type="ECO:0000259" key="2">
    <source>
        <dbReference type="Pfam" id="PF22262"/>
    </source>
</evidence>
<dbReference type="OrthoDB" id="6586924at2"/>
<dbReference type="InterPro" id="IPR053802">
    <property type="entry name" value="DUF6950"/>
</dbReference>
<keyword evidence="4" id="KW-1185">Reference proteome</keyword>
<organism evidence="3 4">
    <name type="scientific">Vineibacter terrae</name>
    <dbReference type="NCBI Taxonomy" id="2586908"/>
    <lineage>
        <taxon>Bacteria</taxon>
        <taxon>Pseudomonadati</taxon>
        <taxon>Pseudomonadota</taxon>
        <taxon>Alphaproteobacteria</taxon>
        <taxon>Hyphomicrobiales</taxon>
        <taxon>Vineibacter</taxon>
    </lineage>
</organism>
<evidence type="ECO:0000313" key="4">
    <source>
        <dbReference type="Proteomes" id="UP000321638"/>
    </source>
</evidence>
<protein>
    <recommendedName>
        <fullName evidence="2">DUF6950 domain-containing protein</fullName>
    </recommendedName>
</protein>
<proteinExistence type="predicted"/>
<dbReference type="Pfam" id="PF22262">
    <property type="entry name" value="DUF6950"/>
    <property type="match status" value="1"/>
</dbReference>
<dbReference type="RefSeq" id="WP_147851823.1">
    <property type="nucleotide sequence ID" value="NZ_VDUZ01000065.1"/>
</dbReference>
<evidence type="ECO:0000313" key="3">
    <source>
        <dbReference type="EMBL" id="TXL70099.1"/>
    </source>
</evidence>
<sequence length="135" mass="14518">MTRVDDWPRQLVDYVEACRLRPFAWGSHDCLQFGAGAVLALTGRDLLGGRYVYHDAEQAAALLRDEGFESLEAAVTHHVGAPLKHYRQAGRGDLALVELGGLQVLGVVLGVLVACPGPDGLVFPPLSQAVACWKI</sequence>
<keyword evidence="1" id="KW-0472">Membrane</keyword>
<gene>
    <name evidence="3" type="ORF">FHP25_35855</name>
</gene>
<accession>A0A5C8P999</accession>